<proteinExistence type="predicted"/>
<feature type="compositionally biased region" description="Basic and acidic residues" evidence="1">
    <location>
        <begin position="74"/>
        <end position="85"/>
    </location>
</feature>
<evidence type="ECO:0000313" key="3">
    <source>
        <dbReference type="Proteomes" id="UP001303760"/>
    </source>
</evidence>
<organism evidence="2 3">
    <name type="scientific">Achaetomium macrosporum</name>
    <dbReference type="NCBI Taxonomy" id="79813"/>
    <lineage>
        <taxon>Eukaryota</taxon>
        <taxon>Fungi</taxon>
        <taxon>Dikarya</taxon>
        <taxon>Ascomycota</taxon>
        <taxon>Pezizomycotina</taxon>
        <taxon>Sordariomycetes</taxon>
        <taxon>Sordariomycetidae</taxon>
        <taxon>Sordariales</taxon>
        <taxon>Chaetomiaceae</taxon>
        <taxon>Achaetomium</taxon>
    </lineage>
</organism>
<evidence type="ECO:0000256" key="1">
    <source>
        <dbReference type="SAM" id="MobiDB-lite"/>
    </source>
</evidence>
<protein>
    <submittedName>
        <fullName evidence="2">Uncharacterized protein</fullName>
    </submittedName>
</protein>
<name>A0AAN7CC43_9PEZI</name>
<evidence type="ECO:0000313" key="2">
    <source>
        <dbReference type="EMBL" id="KAK4238796.1"/>
    </source>
</evidence>
<feature type="compositionally biased region" description="Polar residues" evidence="1">
    <location>
        <begin position="49"/>
        <end position="59"/>
    </location>
</feature>
<dbReference type="Proteomes" id="UP001303760">
    <property type="component" value="Unassembled WGS sequence"/>
</dbReference>
<accession>A0AAN7CC43</accession>
<reference evidence="2" key="1">
    <citation type="journal article" date="2023" name="Mol. Phylogenet. Evol.">
        <title>Genome-scale phylogeny and comparative genomics of the fungal order Sordariales.</title>
        <authorList>
            <person name="Hensen N."/>
            <person name="Bonometti L."/>
            <person name="Westerberg I."/>
            <person name="Brannstrom I.O."/>
            <person name="Guillou S."/>
            <person name="Cros-Aarteil S."/>
            <person name="Calhoun S."/>
            <person name="Haridas S."/>
            <person name="Kuo A."/>
            <person name="Mondo S."/>
            <person name="Pangilinan J."/>
            <person name="Riley R."/>
            <person name="LaButti K."/>
            <person name="Andreopoulos B."/>
            <person name="Lipzen A."/>
            <person name="Chen C."/>
            <person name="Yan M."/>
            <person name="Daum C."/>
            <person name="Ng V."/>
            <person name="Clum A."/>
            <person name="Steindorff A."/>
            <person name="Ohm R.A."/>
            <person name="Martin F."/>
            <person name="Silar P."/>
            <person name="Natvig D.O."/>
            <person name="Lalanne C."/>
            <person name="Gautier V."/>
            <person name="Ament-Velasquez S.L."/>
            <person name="Kruys A."/>
            <person name="Hutchinson M.I."/>
            <person name="Powell A.J."/>
            <person name="Barry K."/>
            <person name="Miller A.N."/>
            <person name="Grigoriev I.V."/>
            <person name="Debuchy R."/>
            <person name="Gladieux P."/>
            <person name="Hiltunen Thoren M."/>
            <person name="Johannesson H."/>
        </authorList>
    </citation>
    <scope>NUCLEOTIDE SEQUENCE</scope>
    <source>
        <strain evidence="2">CBS 532.94</strain>
    </source>
</reference>
<reference evidence="2" key="2">
    <citation type="submission" date="2023-05" db="EMBL/GenBank/DDBJ databases">
        <authorList>
            <consortium name="Lawrence Berkeley National Laboratory"/>
            <person name="Steindorff A."/>
            <person name="Hensen N."/>
            <person name="Bonometti L."/>
            <person name="Westerberg I."/>
            <person name="Brannstrom I.O."/>
            <person name="Guillou S."/>
            <person name="Cros-Aarteil S."/>
            <person name="Calhoun S."/>
            <person name="Haridas S."/>
            <person name="Kuo A."/>
            <person name="Mondo S."/>
            <person name="Pangilinan J."/>
            <person name="Riley R."/>
            <person name="Labutti K."/>
            <person name="Andreopoulos B."/>
            <person name="Lipzen A."/>
            <person name="Chen C."/>
            <person name="Yanf M."/>
            <person name="Daum C."/>
            <person name="Ng V."/>
            <person name="Clum A."/>
            <person name="Ohm R."/>
            <person name="Martin F."/>
            <person name="Silar P."/>
            <person name="Natvig D."/>
            <person name="Lalanne C."/>
            <person name="Gautier V."/>
            <person name="Ament-Velasquez S.L."/>
            <person name="Kruys A."/>
            <person name="Hutchinson M.I."/>
            <person name="Powell A.J."/>
            <person name="Barry K."/>
            <person name="Miller A.N."/>
            <person name="Grigoriev I.V."/>
            <person name="Debuchy R."/>
            <person name="Gladieux P."/>
            <person name="Thoren M.H."/>
            <person name="Johannesson H."/>
        </authorList>
    </citation>
    <scope>NUCLEOTIDE SEQUENCE</scope>
    <source>
        <strain evidence="2">CBS 532.94</strain>
    </source>
</reference>
<comment type="caution">
    <text evidence="2">The sequence shown here is derived from an EMBL/GenBank/DDBJ whole genome shotgun (WGS) entry which is preliminary data.</text>
</comment>
<gene>
    <name evidence="2" type="ORF">C8A03DRAFT_33193</name>
</gene>
<keyword evidence="3" id="KW-1185">Reference proteome</keyword>
<dbReference type="EMBL" id="MU860083">
    <property type="protein sequence ID" value="KAK4238796.1"/>
    <property type="molecule type" value="Genomic_DNA"/>
</dbReference>
<feature type="compositionally biased region" description="Polar residues" evidence="1">
    <location>
        <begin position="29"/>
        <end position="39"/>
    </location>
</feature>
<sequence>MLPARQTVARAFASQAAIRQGISRGPMSLFSTSSSQRASGDSGYRHSSAESPRMQNKDQVQAEEQAKDPQNADLGKESSRSKPEDVSGGLHTPGVKEKSRDDESIGRAVKDKASG</sequence>
<feature type="compositionally biased region" description="Basic and acidic residues" evidence="1">
    <location>
        <begin position="94"/>
        <end position="115"/>
    </location>
</feature>
<dbReference type="AlphaFoldDB" id="A0AAN7CC43"/>
<feature type="region of interest" description="Disordered" evidence="1">
    <location>
        <begin position="17"/>
        <end position="115"/>
    </location>
</feature>